<evidence type="ECO:0000313" key="1">
    <source>
        <dbReference type="EMBL" id="KAH6627637.1"/>
    </source>
</evidence>
<dbReference type="EMBL" id="JAGIZQ010000005">
    <property type="protein sequence ID" value="KAH6627637.1"/>
    <property type="molecule type" value="Genomic_DNA"/>
</dbReference>
<sequence>MDPTEAPSHDNPPKTTTPPKPPTTHSPEEIDRLLESWKISPETHDHILHTRILPTVLRPFLPPKDNDDDKDTPKRQPLAGVEVEGEKEGKGGEEKGEGKADDKLSSTGGPMPLRLTPRIVHDESLEGVRGAVEWLDGEGASISYDKGRVDRVVVLRRGMKVVYANERTAGGGWEKQPAALKALEGEWARPLTEDERHIMDENIKMLKSLGKPEVDKEIEEIQRLIAELGATDGTIPDATPFDPVDFVHKELPS</sequence>
<organism evidence="1 2">
    <name type="scientific">Chaetomium tenue</name>
    <dbReference type="NCBI Taxonomy" id="1854479"/>
    <lineage>
        <taxon>Eukaryota</taxon>
        <taxon>Fungi</taxon>
        <taxon>Dikarya</taxon>
        <taxon>Ascomycota</taxon>
        <taxon>Pezizomycotina</taxon>
        <taxon>Sordariomycetes</taxon>
        <taxon>Sordariomycetidae</taxon>
        <taxon>Sordariales</taxon>
        <taxon>Chaetomiaceae</taxon>
        <taxon>Chaetomium</taxon>
    </lineage>
</organism>
<name>A0ACB7P428_9PEZI</name>
<protein>
    <submittedName>
        <fullName evidence="1">Uncharacterized protein</fullName>
    </submittedName>
</protein>
<reference evidence="1 2" key="1">
    <citation type="journal article" date="2021" name="Nat. Commun.">
        <title>Genetic determinants of endophytism in the Arabidopsis root mycobiome.</title>
        <authorList>
            <person name="Mesny F."/>
            <person name="Miyauchi S."/>
            <person name="Thiergart T."/>
            <person name="Pickel B."/>
            <person name="Atanasova L."/>
            <person name="Karlsson M."/>
            <person name="Huettel B."/>
            <person name="Barry K.W."/>
            <person name="Haridas S."/>
            <person name="Chen C."/>
            <person name="Bauer D."/>
            <person name="Andreopoulos W."/>
            <person name="Pangilinan J."/>
            <person name="LaButti K."/>
            <person name="Riley R."/>
            <person name="Lipzen A."/>
            <person name="Clum A."/>
            <person name="Drula E."/>
            <person name="Henrissat B."/>
            <person name="Kohler A."/>
            <person name="Grigoriev I.V."/>
            <person name="Martin F.M."/>
            <person name="Hacquard S."/>
        </authorList>
    </citation>
    <scope>NUCLEOTIDE SEQUENCE [LARGE SCALE GENOMIC DNA]</scope>
    <source>
        <strain evidence="1 2">MPI-SDFR-AT-0079</strain>
    </source>
</reference>
<gene>
    <name evidence="1" type="ORF">F5144DRAFT_621780</name>
</gene>
<keyword evidence="2" id="KW-1185">Reference proteome</keyword>
<proteinExistence type="predicted"/>
<evidence type="ECO:0000313" key="2">
    <source>
        <dbReference type="Proteomes" id="UP000724584"/>
    </source>
</evidence>
<dbReference type="Proteomes" id="UP000724584">
    <property type="component" value="Unassembled WGS sequence"/>
</dbReference>
<comment type="caution">
    <text evidence="1">The sequence shown here is derived from an EMBL/GenBank/DDBJ whole genome shotgun (WGS) entry which is preliminary data.</text>
</comment>
<accession>A0ACB7P428</accession>